<keyword evidence="5" id="KW-1003">Cell membrane</keyword>
<dbReference type="InterPro" id="IPR022792">
    <property type="entry name" value="T2SS_protein-GspN"/>
</dbReference>
<dbReference type="GO" id="GO:0015627">
    <property type="term" value="C:type II protein secretion system complex"/>
    <property type="evidence" value="ECO:0007669"/>
    <property type="project" value="InterPro"/>
</dbReference>
<evidence type="ECO:0000256" key="8">
    <source>
        <dbReference type="ARBA" id="ARBA00022927"/>
    </source>
</evidence>
<evidence type="ECO:0000256" key="6">
    <source>
        <dbReference type="ARBA" id="ARBA00022519"/>
    </source>
</evidence>
<keyword evidence="9" id="KW-0472">Membrane</keyword>
<evidence type="ECO:0000313" key="12">
    <source>
        <dbReference type="Proteomes" id="UP001143486"/>
    </source>
</evidence>
<comment type="caution">
    <text evidence="11">The sequence shown here is derived from an EMBL/GenBank/DDBJ whole genome shotgun (WGS) entry which is preliminary data.</text>
</comment>
<reference evidence="11" key="1">
    <citation type="journal article" date="2014" name="Int. J. Syst. Evol. Microbiol.">
        <title>Complete genome sequence of Corynebacterium casei LMG S-19264T (=DSM 44701T), isolated from a smear-ripened cheese.</title>
        <authorList>
            <consortium name="US DOE Joint Genome Institute (JGI-PGF)"/>
            <person name="Walter F."/>
            <person name="Albersmeier A."/>
            <person name="Kalinowski J."/>
            <person name="Ruckert C."/>
        </authorList>
    </citation>
    <scope>NUCLEOTIDE SEQUENCE</scope>
    <source>
        <strain evidence="11">VKM B-1513</strain>
    </source>
</reference>
<keyword evidence="8" id="KW-0653">Protein transport</keyword>
<evidence type="ECO:0000256" key="5">
    <source>
        <dbReference type="ARBA" id="ARBA00022475"/>
    </source>
</evidence>
<organism evidence="11 12">
    <name type="scientific">Maricaulis virginensis</name>
    <dbReference type="NCBI Taxonomy" id="144022"/>
    <lineage>
        <taxon>Bacteria</taxon>
        <taxon>Pseudomonadati</taxon>
        <taxon>Pseudomonadota</taxon>
        <taxon>Alphaproteobacteria</taxon>
        <taxon>Maricaulales</taxon>
        <taxon>Maricaulaceae</taxon>
        <taxon>Maricaulis</taxon>
    </lineage>
</organism>
<keyword evidence="4" id="KW-0813">Transport</keyword>
<evidence type="ECO:0000256" key="2">
    <source>
        <dbReference type="ARBA" id="ARBA00007208"/>
    </source>
</evidence>
<protein>
    <recommendedName>
        <fullName evidence="3">Type II secretion system protein N</fullName>
    </recommendedName>
    <alternativeName>
        <fullName evidence="10">General secretion pathway protein N</fullName>
    </alternativeName>
</protein>
<reference evidence="11" key="2">
    <citation type="submission" date="2023-01" db="EMBL/GenBank/DDBJ databases">
        <authorList>
            <person name="Sun Q."/>
            <person name="Evtushenko L."/>
        </authorList>
    </citation>
    <scope>NUCLEOTIDE SEQUENCE</scope>
    <source>
        <strain evidence="11">VKM B-1513</strain>
    </source>
</reference>
<evidence type="ECO:0000313" key="11">
    <source>
        <dbReference type="EMBL" id="GLK52921.1"/>
    </source>
</evidence>
<keyword evidence="7" id="KW-0812">Transmembrane</keyword>
<dbReference type="RefSeq" id="WP_271187281.1">
    <property type="nucleotide sequence ID" value="NZ_BSFE01000007.1"/>
</dbReference>
<dbReference type="EMBL" id="BSFE01000007">
    <property type="protein sequence ID" value="GLK52921.1"/>
    <property type="molecule type" value="Genomic_DNA"/>
</dbReference>
<accession>A0A9W6IM85</accession>
<dbReference type="Pfam" id="PF01203">
    <property type="entry name" value="T2SSN"/>
    <property type="match status" value="1"/>
</dbReference>
<evidence type="ECO:0000256" key="4">
    <source>
        <dbReference type="ARBA" id="ARBA00022448"/>
    </source>
</evidence>
<proteinExistence type="inferred from homology"/>
<evidence type="ECO:0000256" key="1">
    <source>
        <dbReference type="ARBA" id="ARBA00004533"/>
    </source>
</evidence>
<comment type="subcellular location">
    <subcellularLocation>
        <location evidence="1">Cell inner membrane</location>
    </subcellularLocation>
</comment>
<dbReference type="Proteomes" id="UP001143486">
    <property type="component" value="Unassembled WGS sequence"/>
</dbReference>
<evidence type="ECO:0000256" key="3">
    <source>
        <dbReference type="ARBA" id="ARBA00021563"/>
    </source>
</evidence>
<sequence>MIGRILLVLVLLAVWLVVLMPLKAVAIAAGGAAQLGYDDVFGTVWSGRVYGLRLGGDRVRETAVSVSPLGLLTGRVAVDWRVADSGLSGDGHATIAPGRVQLENVSLTVPLGRLAETGRTGLDPRAPVFVRIAQLGLTDGRCESATGSARSDALAALAAPYDIDAPALDGMLACNGDDLELVFSGRSADMTVEGSARLRLEGYDWQVSVDTVRPELAEALALAGFEAEGETWQAQGRGVYGANR</sequence>
<evidence type="ECO:0000256" key="7">
    <source>
        <dbReference type="ARBA" id="ARBA00022692"/>
    </source>
</evidence>
<dbReference type="GO" id="GO:0005886">
    <property type="term" value="C:plasma membrane"/>
    <property type="evidence" value="ECO:0007669"/>
    <property type="project" value="UniProtKB-SubCell"/>
</dbReference>
<comment type="similarity">
    <text evidence="2">Belongs to the GSP N family.</text>
</comment>
<keyword evidence="12" id="KW-1185">Reference proteome</keyword>
<keyword evidence="6" id="KW-0997">Cell inner membrane</keyword>
<dbReference type="GO" id="GO:0015628">
    <property type="term" value="P:protein secretion by the type II secretion system"/>
    <property type="evidence" value="ECO:0007669"/>
    <property type="project" value="InterPro"/>
</dbReference>
<evidence type="ECO:0000256" key="10">
    <source>
        <dbReference type="ARBA" id="ARBA00030772"/>
    </source>
</evidence>
<gene>
    <name evidence="11" type="ORF">GCM10017621_24290</name>
</gene>
<evidence type="ECO:0000256" key="9">
    <source>
        <dbReference type="ARBA" id="ARBA00023136"/>
    </source>
</evidence>
<dbReference type="AlphaFoldDB" id="A0A9W6IM85"/>
<name>A0A9W6IM85_9PROT</name>